<evidence type="ECO:0000259" key="5">
    <source>
        <dbReference type="PROSITE" id="PS50893"/>
    </source>
</evidence>
<organism evidence="6 7">
    <name type="scientific">Alicyclobacillus mali</name>
    <name type="common">ex Roth et al. 2021</name>
    <dbReference type="NCBI Taxonomy" id="1123961"/>
    <lineage>
        <taxon>Bacteria</taxon>
        <taxon>Bacillati</taxon>
        <taxon>Bacillota</taxon>
        <taxon>Bacilli</taxon>
        <taxon>Bacillales</taxon>
        <taxon>Alicyclobacillaceae</taxon>
        <taxon>Alicyclobacillus</taxon>
    </lineage>
</organism>
<protein>
    <submittedName>
        <fullName evidence="6">ATP-binding cassette domain-containing protein</fullName>
    </submittedName>
</protein>
<dbReference type="InterPro" id="IPR025302">
    <property type="entry name" value="DrrA1/2-like_C"/>
</dbReference>
<gene>
    <name evidence="6" type="ORF">IW967_05630</name>
</gene>
<reference evidence="6 7" key="1">
    <citation type="submission" date="2020-11" db="EMBL/GenBank/DDBJ databases">
        <title>Genomic insight of Alicyclobacillus mali FL 18 reveals a new arsenic-resistant strain, with potential in environmental biotechnology.</title>
        <authorList>
            <person name="Fiorentino G."/>
            <person name="Gallo G."/>
            <person name="Aulitto M."/>
        </authorList>
    </citation>
    <scope>NUCLEOTIDE SEQUENCE [LARGE SCALE GENOMIC DNA]</scope>
    <source>
        <strain evidence="6 7">FL 18</strain>
    </source>
</reference>
<keyword evidence="7" id="KW-1185">Reference proteome</keyword>
<dbReference type="InterPro" id="IPR017871">
    <property type="entry name" value="ABC_transporter-like_CS"/>
</dbReference>
<evidence type="ECO:0000256" key="1">
    <source>
        <dbReference type="ARBA" id="ARBA00005417"/>
    </source>
</evidence>
<dbReference type="InterPro" id="IPR003439">
    <property type="entry name" value="ABC_transporter-like_ATP-bd"/>
</dbReference>
<dbReference type="GO" id="GO:0005524">
    <property type="term" value="F:ATP binding"/>
    <property type="evidence" value="ECO:0007669"/>
    <property type="project" value="UniProtKB-KW"/>
</dbReference>
<dbReference type="EMBL" id="JADPKZ010000036">
    <property type="protein sequence ID" value="MBF8377352.1"/>
    <property type="molecule type" value="Genomic_DNA"/>
</dbReference>
<comment type="similarity">
    <text evidence="1">Belongs to the ABC transporter superfamily.</text>
</comment>
<dbReference type="Gene3D" id="3.40.50.300">
    <property type="entry name" value="P-loop containing nucleotide triphosphate hydrolases"/>
    <property type="match status" value="1"/>
</dbReference>
<dbReference type="PANTHER" id="PTHR42711:SF5">
    <property type="entry name" value="ABC TRANSPORTER ATP-BINDING PROTEIN NATA"/>
    <property type="match status" value="1"/>
</dbReference>
<dbReference type="InterPro" id="IPR050763">
    <property type="entry name" value="ABC_transporter_ATP-binding"/>
</dbReference>
<evidence type="ECO:0000256" key="3">
    <source>
        <dbReference type="ARBA" id="ARBA00022741"/>
    </source>
</evidence>
<keyword evidence="2" id="KW-0813">Transport</keyword>
<dbReference type="PROSITE" id="PS50893">
    <property type="entry name" value="ABC_TRANSPORTER_2"/>
    <property type="match status" value="1"/>
</dbReference>
<name>A0ABS0F223_9BACL</name>
<evidence type="ECO:0000256" key="2">
    <source>
        <dbReference type="ARBA" id="ARBA00022448"/>
    </source>
</evidence>
<proteinExistence type="inferred from homology"/>
<keyword evidence="3" id="KW-0547">Nucleotide-binding</keyword>
<evidence type="ECO:0000313" key="6">
    <source>
        <dbReference type="EMBL" id="MBF8377352.1"/>
    </source>
</evidence>
<dbReference type="InterPro" id="IPR003593">
    <property type="entry name" value="AAA+_ATPase"/>
</dbReference>
<feature type="domain" description="ABC transporter" evidence="5">
    <location>
        <begin position="3"/>
        <end position="229"/>
    </location>
</feature>
<dbReference type="PANTHER" id="PTHR42711">
    <property type="entry name" value="ABC TRANSPORTER ATP-BINDING PROTEIN"/>
    <property type="match status" value="1"/>
</dbReference>
<dbReference type="SMART" id="SM00382">
    <property type="entry name" value="AAA"/>
    <property type="match status" value="1"/>
</dbReference>
<dbReference type="SUPFAM" id="SSF52540">
    <property type="entry name" value="P-loop containing nucleoside triphosphate hydrolases"/>
    <property type="match status" value="1"/>
</dbReference>
<dbReference type="Proteomes" id="UP000642910">
    <property type="component" value="Unassembled WGS sequence"/>
</dbReference>
<dbReference type="InterPro" id="IPR027417">
    <property type="entry name" value="P-loop_NTPase"/>
</dbReference>
<evidence type="ECO:0000256" key="4">
    <source>
        <dbReference type="ARBA" id="ARBA00022840"/>
    </source>
</evidence>
<dbReference type="RefSeq" id="WP_195867359.1">
    <property type="nucleotide sequence ID" value="NZ_JADPKZ010000036.1"/>
</dbReference>
<dbReference type="PROSITE" id="PS00211">
    <property type="entry name" value="ABC_TRANSPORTER_1"/>
    <property type="match status" value="1"/>
</dbReference>
<keyword evidence="4 6" id="KW-0067">ATP-binding</keyword>
<dbReference type="Pfam" id="PF00005">
    <property type="entry name" value="ABC_tran"/>
    <property type="match status" value="1"/>
</dbReference>
<comment type="caution">
    <text evidence="6">The sequence shown here is derived from an EMBL/GenBank/DDBJ whole genome shotgun (WGS) entry which is preliminary data.</text>
</comment>
<accession>A0ABS0F223</accession>
<sequence length="296" mass="33320">MKLEVRGISKRYGGKVAVENVSFTAESGEAFALLGGNGAGKTTTLRMILGIVERDTGDIQLDGTDVRGMHFRFGYLPEERGLYPKARVVDQLVYLGKLKGMSKSEAKSAVDYWLERLDMSEYANKRLEALSKGNQQKIQFVAALIHDPPCIILDEPFSGLDPINSELLRSIVQELVNQNKILILSSHRMDYIEDLCGRICILKNGTEVLCGNISEIKKSYPRTTVKIRTEHDIEPELVQIGAQVLESKRNGYLIKIKDATHAREILKRLAHLDISVDHFEIVEPSLHQIYLDRMGR</sequence>
<evidence type="ECO:0000313" key="7">
    <source>
        <dbReference type="Proteomes" id="UP000642910"/>
    </source>
</evidence>
<dbReference type="Pfam" id="PF13732">
    <property type="entry name" value="DrrA1-3_C"/>
    <property type="match status" value="1"/>
</dbReference>